<dbReference type="EMBL" id="NPHW01003103">
    <property type="protein sequence ID" value="OXV10155.1"/>
    <property type="molecule type" value="Genomic_DNA"/>
</dbReference>
<proteinExistence type="inferred from homology"/>
<dbReference type="OrthoDB" id="5578174at2759"/>
<keyword evidence="8" id="KW-1185">Reference proteome</keyword>
<evidence type="ECO:0000256" key="1">
    <source>
        <dbReference type="ARBA" id="ARBA00003548"/>
    </source>
</evidence>
<dbReference type="AlphaFoldDB" id="A0A232M165"/>
<evidence type="ECO:0000256" key="5">
    <source>
        <dbReference type="ARBA" id="ARBA00022946"/>
    </source>
</evidence>
<evidence type="ECO:0000256" key="2">
    <source>
        <dbReference type="ARBA" id="ARBA00004173"/>
    </source>
</evidence>
<comment type="subcellular location">
    <subcellularLocation>
        <location evidence="2">Mitochondrion</location>
    </subcellularLocation>
</comment>
<feature type="compositionally biased region" description="Basic residues" evidence="6">
    <location>
        <begin position="150"/>
        <end position="160"/>
    </location>
</feature>
<dbReference type="GO" id="GO:0005739">
    <property type="term" value="C:mitochondrion"/>
    <property type="evidence" value="ECO:0007669"/>
    <property type="project" value="UniProtKB-SubCell"/>
</dbReference>
<evidence type="ECO:0000256" key="4">
    <source>
        <dbReference type="ARBA" id="ARBA00013566"/>
    </source>
</evidence>
<accession>A0A232M165</accession>
<keyword evidence="5" id="KW-0809">Transit peptide</keyword>
<dbReference type="Pfam" id="PF06413">
    <property type="entry name" value="Neugrin"/>
    <property type="match status" value="1"/>
</dbReference>
<gene>
    <name evidence="7" type="ORF">Egran_02083</name>
</gene>
<comment type="similarity">
    <text evidence="3">Belongs to the RRG9 family.</text>
</comment>
<evidence type="ECO:0000256" key="6">
    <source>
        <dbReference type="SAM" id="MobiDB-lite"/>
    </source>
</evidence>
<evidence type="ECO:0000256" key="3">
    <source>
        <dbReference type="ARBA" id="ARBA00010895"/>
    </source>
</evidence>
<feature type="region of interest" description="Disordered" evidence="6">
    <location>
        <begin position="89"/>
        <end position="164"/>
    </location>
</feature>
<name>A0A232M165_9EURO</name>
<dbReference type="GO" id="GO:0005634">
    <property type="term" value="C:nucleus"/>
    <property type="evidence" value="ECO:0007669"/>
    <property type="project" value="TreeGrafter"/>
</dbReference>
<organism evidence="7 8">
    <name type="scientific">Elaphomyces granulatus</name>
    <dbReference type="NCBI Taxonomy" id="519963"/>
    <lineage>
        <taxon>Eukaryota</taxon>
        <taxon>Fungi</taxon>
        <taxon>Dikarya</taxon>
        <taxon>Ascomycota</taxon>
        <taxon>Pezizomycotina</taxon>
        <taxon>Eurotiomycetes</taxon>
        <taxon>Eurotiomycetidae</taxon>
        <taxon>Eurotiales</taxon>
        <taxon>Elaphomycetaceae</taxon>
        <taxon>Elaphomyces</taxon>
    </lineage>
</organism>
<protein>
    <recommendedName>
        <fullName evidence="4">Required for respiratory growth protein 9, mitochondrial</fullName>
    </recommendedName>
</protein>
<evidence type="ECO:0000313" key="8">
    <source>
        <dbReference type="Proteomes" id="UP000243515"/>
    </source>
</evidence>
<sequence length="282" mass="32718">MSWPSAASKFPFSPFLRYILLGADVACNPRSRSHQVSRNQIPRRASVHPAAFLFQERCFVSSRTWHNESHSSGASNGHDRGQQRHLKTSTVIERDTIDPLSQADQQPGGRYQQPNKEDAKEAKKERKSAKATVSGINAQEARTKDLERTAKKKPHLKKRKPEPWEIQKSVLKEKFKEGWAPPKKLSPDALDGIRHLHATDPERFTTPVLAEQFKVSPEAVRRILKSKWQPTEEERDDRRRRWWNRRLRIWSQMAELGLRPRQRRTDRISDAQILYGPGSRKD</sequence>
<dbReference type="InterPro" id="IPR010487">
    <property type="entry name" value="NGRN/Rrg9"/>
</dbReference>
<comment type="function">
    <text evidence="1">Required for respiratory activity and maintenance and expression of the mitochondrial genome.</text>
</comment>
<reference evidence="7 8" key="1">
    <citation type="journal article" date="2015" name="Environ. Microbiol.">
        <title>Metagenome sequence of Elaphomyces granulatus from sporocarp tissue reveals Ascomycota ectomycorrhizal fingerprints of genome expansion and a Proteobacteria-rich microbiome.</title>
        <authorList>
            <person name="Quandt C.A."/>
            <person name="Kohler A."/>
            <person name="Hesse C.N."/>
            <person name="Sharpton T.J."/>
            <person name="Martin F."/>
            <person name="Spatafora J.W."/>
        </authorList>
    </citation>
    <scope>NUCLEOTIDE SEQUENCE [LARGE SCALE GENOMIC DNA]</scope>
    <source>
        <strain evidence="7 8">OSC145934</strain>
    </source>
</reference>
<comment type="caution">
    <text evidence="7">The sequence shown here is derived from an EMBL/GenBank/DDBJ whole genome shotgun (WGS) entry which is preliminary data.</text>
</comment>
<dbReference type="PANTHER" id="PTHR13475:SF3">
    <property type="entry name" value="NEUGRIN"/>
    <property type="match status" value="1"/>
</dbReference>
<evidence type="ECO:0000313" key="7">
    <source>
        <dbReference type="EMBL" id="OXV10155.1"/>
    </source>
</evidence>
<dbReference type="PANTHER" id="PTHR13475">
    <property type="entry name" value="NEUGRIN"/>
    <property type="match status" value="1"/>
</dbReference>
<feature type="compositionally biased region" description="Basic and acidic residues" evidence="6">
    <location>
        <begin position="115"/>
        <end position="124"/>
    </location>
</feature>
<dbReference type="Proteomes" id="UP000243515">
    <property type="component" value="Unassembled WGS sequence"/>
</dbReference>